<gene>
    <name evidence="2" type="ORF">M787_001005</name>
</gene>
<dbReference type="KEGG" id="cgz:M787_001005"/>
<dbReference type="OrthoDB" id="18626at2"/>
<keyword evidence="1" id="KW-0732">Signal</keyword>
<dbReference type="AlphaFoldDB" id="A0A173DY91"/>
<accession>A0A173DY91</accession>
<sequence>MIVSQIVKKCSLKQLKICTTLLLGISSLHLQSAAHDQTSPAQLVWHVDYKEAVKKSRDSELPLLIFFSGSDWNGSCMKIRKEVLTSLEFAQKILGKFICLEVDFPRHFEQSKALRLQNNELKVKYKVDEFPSLLVISHDGREIYRMGSFGNETGRNLGESLCHVVDSDFFINSVSPKIHTLSMEDLQKYYRLAEEIARRDFMEKALELGVHNDDYFFLSEKYRLLVESGRMESEDCQKIKHKLLSKDPENKQHTHFTVALIEFQELAKRSKAGVRQDTHQVIAPLEAYLATFGQQDKDNVWRIEMMIAQFYLDFDQWNNALQHAEIAFETAPKEVQSHISRSLDYIRYQS</sequence>
<dbReference type="Pfam" id="PF13899">
    <property type="entry name" value="Thioredoxin_7"/>
    <property type="match status" value="1"/>
</dbReference>
<dbReference type="PANTHER" id="PTHR15337">
    <property type="entry name" value="ANTERIOR GRADIENT PROTEIN-RELATED"/>
    <property type="match status" value="1"/>
</dbReference>
<dbReference type="Proteomes" id="UP000019147">
    <property type="component" value="Chromosome"/>
</dbReference>
<dbReference type="EMBL" id="CP015840">
    <property type="protein sequence ID" value="ANG65905.1"/>
    <property type="molecule type" value="Genomic_DNA"/>
</dbReference>
<reference evidence="2 3" key="1">
    <citation type="journal article" date="2014" name="Syst. Appl. Microbiol.">
        <title>Evidence for the existence of two new members of the family Chlamydiaceae and proposal of Chlamydia avium sp. nov. and Chlamydia gallinacea sp. nov.</title>
        <authorList>
            <person name="Sachse K."/>
            <person name="Laroucau K."/>
            <person name="Riege K."/>
            <person name="Wehner S."/>
            <person name="Dilcher M."/>
            <person name="Creasy H.H."/>
            <person name="Weidmann M."/>
            <person name="Myers G."/>
            <person name="Vorimore F."/>
            <person name="Vicari N."/>
            <person name="Magnino S."/>
            <person name="Liebler-Tenorio E."/>
            <person name="Ruettger A."/>
            <person name="Bavoil P.M."/>
            <person name="Hufert F.T."/>
            <person name="Rossello-Mora R."/>
            <person name="Marz M."/>
        </authorList>
    </citation>
    <scope>NUCLEOTIDE SEQUENCE [LARGE SCALE GENOMIC DNA]</scope>
    <source>
        <strain evidence="2 3">08-1274/3</strain>
    </source>
</reference>
<evidence type="ECO:0000313" key="3">
    <source>
        <dbReference type="Proteomes" id="UP000019147"/>
    </source>
</evidence>
<dbReference type="eggNOG" id="COG0526">
    <property type="taxonomic scope" value="Bacteria"/>
</dbReference>
<dbReference type="InterPro" id="IPR051099">
    <property type="entry name" value="AGR/TXD"/>
</dbReference>
<protein>
    <submittedName>
        <fullName evidence="2">Dihydroneopterin aldolase</fullName>
    </submittedName>
</protein>
<organism evidence="2 3">
    <name type="scientific">Chlamydia gallinacea 08-1274/3</name>
    <dbReference type="NCBI Taxonomy" id="1143323"/>
    <lineage>
        <taxon>Bacteria</taxon>
        <taxon>Pseudomonadati</taxon>
        <taxon>Chlamydiota</taxon>
        <taxon>Chlamydiia</taxon>
        <taxon>Chlamydiales</taxon>
        <taxon>Chlamydiaceae</taxon>
        <taxon>Chlamydia/Chlamydophila group</taxon>
        <taxon>Chlamydia</taxon>
    </lineage>
</organism>
<name>A0A173DY91_9CHLA</name>
<dbReference type="STRING" id="1143323.M787_001005"/>
<dbReference type="PANTHER" id="PTHR15337:SF11">
    <property type="entry name" value="THIOREDOXIN DOMAIN-CONTAINING PROTEIN"/>
    <property type="match status" value="1"/>
</dbReference>
<dbReference type="Gene3D" id="3.40.30.10">
    <property type="entry name" value="Glutaredoxin"/>
    <property type="match status" value="1"/>
</dbReference>
<dbReference type="SUPFAM" id="SSF52833">
    <property type="entry name" value="Thioredoxin-like"/>
    <property type="match status" value="1"/>
</dbReference>
<dbReference type="GeneID" id="81477880"/>
<dbReference type="RefSeq" id="WP_021828605.1">
    <property type="nucleotide sequence ID" value="NZ_CP015840.1"/>
</dbReference>
<dbReference type="InterPro" id="IPR036249">
    <property type="entry name" value="Thioredoxin-like_sf"/>
</dbReference>
<evidence type="ECO:0000256" key="1">
    <source>
        <dbReference type="ARBA" id="ARBA00022729"/>
    </source>
</evidence>
<proteinExistence type="predicted"/>
<evidence type="ECO:0000313" key="2">
    <source>
        <dbReference type="EMBL" id="ANG65905.1"/>
    </source>
</evidence>